<dbReference type="SUPFAM" id="SSF55785">
    <property type="entry name" value="PYP-like sensor domain (PAS domain)"/>
    <property type="match status" value="1"/>
</dbReference>
<dbReference type="Pfam" id="PF02518">
    <property type="entry name" value="HATPase_c"/>
    <property type="match status" value="1"/>
</dbReference>
<dbReference type="PROSITE" id="PS50109">
    <property type="entry name" value="HIS_KIN"/>
    <property type="match status" value="1"/>
</dbReference>
<dbReference type="PRINTS" id="PR00344">
    <property type="entry name" value="BCTRLSENSOR"/>
</dbReference>
<dbReference type="AlphaFoldDB" id="A0A552UX08"/>
<proteinExistence type="predicted"/>
<dbReference type="Proteomes" id="UP000320643">
    <property type="component" value="Unassembled WGS sequence"/>
</dbReference>
<dbReference type="InterPro" id="IPR036890">
    <property type="entry name" value="HATPase_C_sf"/>
</dbReference>
<name>A0A552UX08_9FLAO</name>
<dbReference type="SMART" id="SM00387">
    <property type="entry name" value="HATPase_c"/>
    <property type="match status" value="1"/>
</dbReference>
<protein>
    <recommendedName>
        <fullName evidence="2">histidine kinase</fullName>
        <ecNumber evidence="2">2.7.13.3</ecNumber>
    </recommendedName>
</protein>
<dbReference type="InterPro" id="IPR005467">
    <property type="entry name" value="His_kinase_dom"/>
</dbReference>
<dbReference type="PANTHER" id="PTHR43304">
    <property type="entry name" value="PHYTOCHROME-LIKE PROTEIN CPH1"/>
    <property type="match status" value="1"/>
</dbReference>
<evidence type="ECO:0000256" key="2">
    <source>
        <dbReference type="ARBA" id="ARBA00012438"/>
    </source>
</evidence>
<dbReference type="InterPro" id="IPR036097">
    <property type="entry name" value="HisK_dim/P_sf"/>
</dbReference>
<feature type="domain" description="Histidine kinase" evidence="6">
    <location>
        <begin position="198"/>
        <end position="411"/>
    </location>
</feature>
<dbReference type="InterPro" id="IPR003661">
    <property type="entry name" value="HisK_dim/P_dom"/>
</dbReference>
<dbReference type="SUPFAM" id="SSF47384">
    <property type="entry name" value="Homodimeric domain of signal transducing histidine kinase"/>
    <property type="match status" value="1"/>
</dbReference>
<dbReference type="GO" id="GO:0000155">
    <property type="term" value="F:phosphorelay sensor kinase activity"/>
    <property type="evidence" value="ECO:0007669"/>
    <property type="project" value="InterPro"/>
</dbReference>
<dbReference type="EMBL" id="VJVZ01000011">
    <property type="protein sequence ID" value="TRW22764.1"/>
    <property type="molecule type" value="Genomic_DNA"/>
</dbReference>
<evidence type="ECO:0000256" key="1">
    <source>
        <dbReference type="ARBA" id="ARBA00000085"/>
    </source>
</evidence>
<keyword evidence="3" id="KW-0597">Phosphoprotein</keyword>
<dbReference type="InterPro" id="IPR004358">
    <property type="entry name" value="Sig_transdc_His_kin-like_C"/>
</dbReference>
<evidence type="ECO:0000256" key="3">
    <source>
        <dbReference type="ARBA" id="ARBA00022553"/>
    </source>
</evidence>
<keyword evidence="4" id="KW-0808">Transferase</keyword>
<accession>A0A552UX08</accession>
<comment type="catalytic activity">
    <reaction evidence="1">
        <text>ATP + protein L-histidine = ADP + protein N-phospho-L-histidine.</text>
        <dbReference type="EC" id="2.7.13.3"/>
    </reaction>
</comment>
<dbReference type="Pfam" id="PF00512">
    <property type="entry name" value="HisKA"/>
    <property type="match status" value="1"/>
</dbReference>
<keyword evidence="5" id="KW-0418">Kinase</keyword>
<evidence type="ECO:0000313" key="7">
    <source>
        <dbReference type="EMBL" id="TRW22764.1"/>
    </source>
</evidence>
<dbReference type="OrthoDB" id="9781208at2"/>
<dbReference type="InterPro" id="IPR052162">
    <property type="entry name" value="Sensor_kinase/Photoreceptor"/>
</dbReference>
<sequence length="412" mass="46310">MENKDAHITQLLQEVEALKGQLYESNSIIDAIRDGAVDALVLNKEGTPQIYTLESADYTYRILIEKFGEGALSITTDGLILYCNDYFSQLANISSESITGSYLKSYFDDQEIFDELIKDVANGATKRELLLNIQGRQFPVNISLTNLAPTVEAIGVVITDLTEKKQHEETLLKNQQELELKVNELHATNTSLEQFIHVISHDLKEPLRKILMYISRLDVAAYAPENNPVGVIRSSALRLNSLVDDLVKYAFSSVKDDMTPIDLDKVLKEVKDDLEIIISENNATVIIEELPVVTGTKVQMRQVFSNLISNAIKYSKKDIAPQITISYEIANELDKFYYKINIQDNGIGMDKAHLNKIFTIFQRLHTRNEYSGNGIGLAICKKIMENHSGRIEVQSIPGNGSVFSLFFPINNL</sequence>
<dbReference type="InterPro" id="IPR000014">
    <property type="entry name" value="PAS"/>
</dbReference>
<dbReference type="InterPro" id="IPR003594">
    <property type="entry name" value="HATPase_dom"/>
</dbReference>
<gene>
    <name evidence="7" type="ORF">FMM05_16025</name>
</gene>
<dbReference type="Gene3D" id="3.30.450.20">
    <property type="entry name" value="PAS domain"/>
    <property type="match status" value="1"/>
</dbReference>
<keyword evidence="8" id="KW-1185">Reference proteome</keyword>
<evidence type="ECO:0000313" key="8">
    <source>
        <dbReference type="Proteomes" id="UP000320643"/>
    </source>
</evidence>
<dbReference type="SMART" id="SM00388">
    <property type="entry name" value="HisKA"/>
    <property type="match status" value="1"/>
</dbReference>
<dbReference type="CDD" id="cd00130">
    <property type="entry name" value="PAS"/>
    <property type="match status" value="1"/>
</dbReference>
<evidence type="ECO:0000256" key="4">
    <source>
        <dbReference type="ARBA" id="ARBA00022679"/>
    </source>
</evidence>
<dbReference type="Gene3D" id="1.10.287.130">
    <property type="match status" value="1"/>
</dbReference>
<dbReference type="SMART" id="SM00091">
    <property type="entry name" value="PAS"/>
    <property type="match status" value="1"/>
</dbReference>
<evidence type="ECO:0000259" key="6">
    <source>
        <dbReference type="PROSITE" id="PS50109"/>
    </source>
</evidence>
<dbReference type="NCBIfam" id="TIGR00229">
    <property type="entry name" value="sensory_box"/>
    <property type="match status" value="1"/>
</dbReference>
<dbReference type="EC" id="2.7.13.3" evidence="2"/>
<dbReference type="PANTHER" id="PTHR43304:SF1">
    <property type="entry name" value="PAC DOMAIN-CONTAINING PROTEIN"/>
    <property type="match status" value="1"/>
</dbReference>
<dbReference type="RefSeq" id="WP_143374413.1">
    <property type="nucleotide sequence ID" value="NZ_VJVZ01000011.1"/>
</dbReference>
<dbReference type="Gene3D" id="3.30.565.10">
    <property type="entry name" value="Histidine kinase-like ATPase, C-terminal domain"/>
    <property type="match status" value="1"/>
</dbReference>
<evidence type="ECO:0000256" key="5">
    <source>
        <dbReference type="ARBA" id="ARBA00022777"/>
    </source>
</evidence>
<dbReference type="FunFam" id="3.30.565.10:FF:000006">
    <property type="entry name" value="Sensor histidine kinase WalK"/>
    <property type="match status" value="1"/>
</dbReference>
<reference evidence="7 8" key="1">
    <citation type="submission" date="2019-07" db="EMBL/GenBank/DDBJ databases">
        <title>Flavobacterium sp. nov., isolated from glacier ice.</title>
        <authorList>
            <person name="Liu Q."/>
            <person name="Xin Y.-H."/>
        </authorList>
    </citation>
    <scope>NUCLEOTIDE SEQUENCE [LARGE SCALE GENOMIC DNA]</scope>
    <source>
        <strain evidence="7 8">ZT4R6</strain>
    </source>
</reference>
<dbReference type="CDD" id="cd00082">
    <property type="entry name" value="HisKA"/>
    <property type="match status" value="1"/>
</dbReference>
<dbReference type="SUPFAM" id="SSF55874">
    <property type="entry name" value="ATPase domain of HSP90 chaperone/DNA topoisomerase II/histidine kinase"/>
    <property type="match status" value="1"/>
</dbReference>
<organism evidence="7 8">
    <name type="scientific">Flavobacterium zepuense</name>
    <dbReference type="NCBI Taxonomy" id="2593302"/>
    <lineage>
        <taxon>Bacteria</taxon>
        <taxon>Pseudomonadati</taxon>
        <taxon>Bacteroidota</taxon>
        <taxon>Flavobacteriia</taxon>
        <taxon>Flavobacteriales</taxon>
        <taxon>Flavobacteriaceae</taxon>
        <taxon>Flavobacterium</taxon>
    </lineage>
</organism>
<comment type="caution">
    <text evidence="7">The sequence shown here is derived from an EMBL/GenBank/DDBJ whole genome shotgun (WGS) entry which is preliminary data.</text>
</comment>
<dbReference type="InterPro" id="IPR035965">
    <property type="entry name" value="PAS-like_dom_sf"/>
</dbReference>